<dbReference type="RefSeq" id="WP_394313391.1">
    <property type="nucleotide sequence ID" value="NZ_JASKMA010000010.1"/>
</dbReference>
<proteinExistence type="predicted"/>
<feature type="region of interest" description="Disordered" evidence="1">
    <location>
        <begin position="157"/>
        <end position="179"/>
    </location>
</feature>
<keyword evidence="4" id="KW-1185">Reference proteome</keyword>
<feature type="transmembrane region" description="Helical" evidence="2">
    <location>
        <begin position="203"/>
        <end position="229"/>
    </location>
</feature>
<feature type="compositionally biased region" description="Low complexity" evidence="1">
    <location>
        <begin position="94"/>
        <end position="103"/>
    </location>
</feature>
<evidence type="ECO:0000256" key="2">
    <source>
        <dbReference type="SAM" id="Phobius"/>
    </source>
</evidence>
<name>A0ABU3JSM8_9ACTN</name>
<evidence type="ECO:0000313" key="3">
    <source>
        <dbReference type="EMBL" id="MDT6984960.1"/>
    </source>
</evidence>
<reference evidence="3 4" key="1">
    <citation type="submission" date="2023-05" db="EMBL/GenBank/DDBJ databases">
        <title>Streptomyces fuscus sp. nov., a brown-black pigment producing actinomyces isolated from dry sand of Sea duck farm.</title>
        <authorList>
            <person name="Xie J."/>
            <person name="Shen N."/>
        </authorList>
    </citation>
    <scope>NUCLEOTIDE SEQUENCE [LARGE SCALE GENOMIC DNA]</scope>
    <source>
        <strain evidence="3 4">CGMCC 4.1745</strain>
    </source>
</reference>
<feature type="compositionally biased region" description="Basic and acidic residues" evidence="1">
    <location>
        <begin position="351"/>
        <end position="363"/>
    </location>
</feature>
<protein>
    <recommendedName>
        <fullName evidence="5">Transmembrane protein</fullName>
    </recommendedName>
</protein>
<keyword evidence="2" id="KW-0472">Membrane</keyword>
<organism evidence="3 4">
    <name type="scientific">Streptomyces lusitanus</name>
    <dbReference type="NCBI Taxonomy" id="68232"/>
    <lineage>
        <taxon>Bacteria</taxon>
        <taxon>Bacillati</taxon>
        <taxon>Actinomycetota</taxon>
        <taxon>Actinomycetes</taxon>
        <taxon>Kitasatosporales</taxon>
        <taxon>Streptomycetaceae</taxon>
        <taxon>Streptomyces</taxon>
    </lineage>
</organism>
<comment type="caution">
    <text evidence="3">The sequence shown here is derived from an EMBL/GenBank/DDBJ whole genome shotgun (WGS) entry which is preliminary data.</text>
</comment>
<keyword evidence="2" id="KW-1133">Transmembrane helix</keyword>
<dbReference type="EMBL" id="JASKMA010000010">
    <property type="protein sequence ID" value="MDT6984960.1"/>
    <property type="molecule type" value="Genomic_DNA"/>
</dbReference>
<keyword evidence="2" id="KW-0812">Transmembrane</keyword>
<feature type="transmembrane region" description="Helical" evidence="2">
    <location>
        <begin position="249"/>
        <end position="269"/>
    </location>
</feature>
<gene>
    <name evidence="3" type="ORF">QNO04_15985</name>
</gene>
<evidence type="ECO:0000256" key="1">
    <source>
        <dbReference type="SAM" id="MobiDB-lite"/>
    </source>
</evidence>
<accession>A0ABU3JSM8</accession>
<evidence type="ECO:0008006" key="5">
    <source>
        <dbReference type="Google" id="ProtNLM"/>
    </source>
</evidence>
<evidence type="ECO:0000313" key="4">
    <source>
        <dbReference type="Proteomes" id="UP001249760"/>
    </source>
</evidence>
<feature type="compositionally biased region" description="Low complexity" evidence="1">
    <location>
        <begin position="323"/>
        <end position="332"/>
    </location>
</feature>
<feature type="region of interest" description="Disordered" evidence="1">
    <location>
        <begin position="78"/>
        <end position="103"/>
    </location>
</feature>
<feature type="region of interest" description="Disordered" evidence="1">
    <location>
        <begin position="314"/>
        <end position="363"/>
    </location>
</feature>
<dbReference type="Proteomes" id="UP001249760">
    <property type="component" value="Unassembled WGS sequence"/>
</dbReference>
<sequence length="363" mass="38272">MSLTPHALLDEDRADYERILDAALRAVPHTPGLAAGGQRVSVEQLRTMALAATSLITAAATTEYNHYVRLREELRGRAATPAPHASFRSEARPRAAAGPAAEAAPGRRLGAAVLGVVRRGGPGTDGMVAPQRWARMSYRRRLLAALLGLSVRPEAPRAVGRAPRASEPPTPAGTPVRRRPIELGSLGGYPGVAEVSDKEGAGLFAVLAVLSVFVSGATAVLSLLVGYLLQHFGGESTVTRSLLVVGWSAGAAMVILALVCSVLLVVVALRAQGQPASETRDRYASSAELVEAREAWREALLERGILPFLHVTLNDPATPPSSPDSSYAPTRRAPLRTGRRPGPAPRPTPPRARDTAGPEKGRE</sequence>